<reference evidence="1 2" key="1">
    <citation type="submission" date="2024-04" db="EMBL/GenBank/DDBJ databases">
        <authorList>
            <person name="Fracassetti M."/>
        </authorList>
    </citation>
    <scope>NUCLEOTIDE SEQUENCE [LARGE SCALE GENOMIC DNA]</scope>
</reference>
<dbReference type="Proteomes" id="UP001497516">
    <property type="component" value="Chromosome 9"/>
</dbReference>
<organism evidence="1 2">
    <name type="scientific">Linum trigynum</name>
    <dbReference type="NCBI Taxonomy" id="586398"/>
    <lineage>
        <taxon>Eukaryota</taxon>
        <taxon>Viridiplantae</taxon>
        <taxon>Streptophyta</taxon>
        <taxon>Embryophyta</taxon>
        <taxon>Tracheophyta</taxon>
        <taxon>Spermatophyta</taxon>
        <taxon>Magnoliopsida</taxon>
        <taxon>eudicotyledons</taxon>
        <taxon>Gunneridae</taxon>
        <taxon>Pentapetalae</taxon>
        <taxon>rosids</taxon>
        <taxon>fabids</taxon>
        <taxon>Malpighiales</taxon>
        <taxon>Linaceae</taxon>
        <taxon>Linum</taxon>
    </lineage>
</organism>
<accession>A0AAV2GS28</accession>
<evidence type="ECO:0000313" key="1">
    <source>
        <dbReference type="EMBL" id="CAL1412175.1"/>
    </source>
</evidence>
<dbReference type="EMBL" id="OZ034822">
    <property type="protein sequence ID" value="CAL1412175.1"/>
    <property type="molecule type" value="Genomic_DNA"/>
</dbReference>
<name>A0AAV2GS28_9ROSI</name>
<protein>
    <submittedName>
        <fullName evidence="1">Uncharacterized protein</fullName>
    </submittedName>
</protein>
<keyword evidence="2" id="KW-1185">Reference proteome</keyword>
<gene>
    <name evidence="1" type="ORF">LTRI10_LOCUS51484</name>
</gene>
<proteinExistence type="predicted"/>
<sequence>MDFTKARRGGKAWWIWSGIWEARKWVEKGIVKVIGNGRDTTMFQDLGCLFDQVPFDSNQWGTPLLLPTGSIMCPVNGG</sequence>
<dbReference type="AlphaFoldDB" id="A0AAV2GS28"/>
<evidence type="ECO:0000313" key="2">
    <source>
        <dbReference type="Proteomes" id="UP001497516"/>
    </source>
</evidence>